<feature type="repeat" description="TNFR-Cys" evidence="1">
    <location>
        <begin position="583"/>
        <end position="622"/>
    </location>
</feature>
<dbReference type="SMART" id="SM00456">
    <property type="entry name" value="WW"/>
    <property type="match status" value="1"/>
</dbReference>
<evidence type="ECO:0000256" key="1">
    <source>
        <dbReference type="PROSITE-ProRule" id="PRU00206"/>
    </source>
</evidence>
<organism evidence="7 8">
    <name type="scientific">Triparma laevis f. longispina</name>
    <dbReference type="NCBI Taxonomy" id="1714387"/>
    <lineage>
        <taxon>Eukaryota</taxon>
        <taxon>Sar</taxon>
        <taxon>Stramenopiles</taxon>
        <taxon>Ochrophyta</taxon>
        <taxon>Bolidophyceae</taxon>
        <taxon>Parmales</taxon>
        <taxon>Triparmaceae</taxon>
        <taxon>Triparma</taxon>
    </lineage>
</organism>
<keyword evidence="3" id="KW-1133">Transmembrane helix</keyword>
<evidence type="ECO:0000313" key="7">
    <source>
        <dbReference type="EMBL" id="GMH61149.1"/>
    </source>
</evidence>
<dbReference type="CDD" id="cd00201">
    <property type="entry name" value="WW"/>
    <property type="match status" value="1"/>
</dbReference>
<keyword evidence="4" id="KW-0732">Signal</keyword>
<dbReference type="Proteomes" id="UP001165122">
    <property type="component" value="Unassembled WGS sequence"/>
</dbReference>
<dbReference type="InterPro" id="IPR001202">
    <property type="entry name" value="WW_dom"/>
</dbReference>
<dbReference type="InterPro" id="IPR001368">
    <property type="entry name" value="TNFR/NGFR_Cys_rich_reg"/>
</dbReference>
<dbReference type="EMBL" id="BRXW01000506">
    <property type="protein sequence ID" value="GMH61149.1"/>
    <property type="molecule type" value="Genomic_DNA"/>
</dbReference>
<evidence type="ECO:0000313" key="8">
    <source>
        <dbReference type="Proteomes" id="UP001165122"/>
    </source>
</evidence>
<dbReference type="PANTHER" id="PTHR46967:SF1">
    <property type="entry name" value="KERATIN-ASSOCIATED PROTEIN 16-1-LIKE"/>
    <property type="match status" value="1"/>
</dbReference>
<gene>
    <name evidence="7" type="ORF">TrLO_g218</name>
</gene>
<dbReference type="Gene3D" id="2.10.50.10">
    <property type="entry name" value="Tumor Necrosis Factor Receptor, subunit A, domain 2"/>
    <property type="match status" value="6"/>
</dbReference>
<dbReference type="PANTHER" id="PTHR46967">
    <property type="entry name" value="INSULIN-LIKE GROWTH FACTOR BINDING PROTEIN,N-TERMINAL"/>
    <property type="match status" value="1"/>
</dbReference>
<name>A0A9W7A372_9STRA</name>
<keyword evidence="3" id="KW-0472">Membrane</keyword>
<evidence type="ECO:0000259" key="6">
    <source>
        <dbReference type="PROSITE" id="PS50050"/>
    </source>
</evidence>
<feature type="disulfide bond" evidence="1">
    <location>
        <begin position="604"/>
        <end position="622"/>
    </location>
</feature>
<keyword evidence="3" id="KW-0812">Transmembrane</keyword>
<evidence type="ECO:0000256" key="4">
    <source>
        <dbReference type="SAM" id="SignalP"/>
    </source>
</evidence>
<feature type="transmembrane region" description="Helical" evidence="3">
    <location>
        <begin position="1221"/>
        <end position="1240"/>
    </location>
</feature>
<dbReference type="PROSITE" id="PS01159">
    <property type="entry name" value="WW_DOMAIN_1"/>
    <property type="match status" value="1"/>
</dbReference>
<evidence type="ECO:0008006" key="9">
    <source>
        <dbReference type="Google" id="ProtNLM"/>
    </source>
</evidence>
<evidence type="ECO:0000256" key="3">
    <source>
        <dbReference type="SAM" id="Phobius"/>
    </source>
</evidence>
<dbReference type="SUPFAM" id="SSF57184">
    <property type="entry name" value="Growth factor receptor domain"/>
    <property type="match status" value="6"/>
</dbReference>
<reference evidence="8" key="1">
    <citation type="journal article" date="2023" name="Commun. Biol.">
        <title>Genome analysis of Parmales, the sister group of diatoms, reveals the evolutionary specialization of diatoms from phago-mixotrophs to photoautotrophs.</title>
        <authorList>
            <person name="Ban H."/>
            <person name="Sato S."/>
            <person name="Yoshikawa S."/>
            <person name="Yamada K."/>
            <person name="Nakamura Y."/>
            <person name="Ichinomiya M."/>
            <person name="Sato N."/>
            <person name="Blanc-Mathieu R."/>
            <person name="Endo H."/>
            <person name="Kuwata A."/>
            <person name="Ogata H."/>
        </authorList>
    </citation>
    <scope>NUCLEOTIDE SEQUENCE [LARGE SCALE GENOMIC DNA]</scope>
    <source>
        <strain evidence="8">NIES 3700</strain>
    </source>
</reference>
<dbReference type="SUPFAM" id="SSF51045">
    <property type="entry name" value="WW domain"/>
    <property type="match status" value="1"/>
</dbReference>
<evidence type="ECO:0000256" key="2">
    <source>
        <dbReference type="SAM" id="MobiDB-lite"/>
    </source>
</evidence>
<evidence type="ECO:0000259" key="5">
    <source>
        <dbReference type="PROSITE" id="PS50020"/>
    </source>
</evidence>
<proteinExistence type="predicted"/>
<dbReference type="PROSITE" id="PS00652">
    <property type="entry name" value="TNFR_NGFR_1"/>
    <property type="match status" value="1"/>
</dbReference>
<keyword evidence="1" id="KW-1015">Disulfide bond</keyword>
<feature type="disulfide bond" evidence="1">
    <location>
        <begin position="601"/>
        <end position="614"/>
    </location>
</feature>
<dbReference type="InterPro" id="IPR011641">
    <property type="entry name" value="Tyr-kin_ephrin_A/B_rcpt-like"/>
</dbReference>
<feature type="region of interest" description="Disordered" evidence="2">
    <location>
        <begin position="1474"/>
        <end position="1566"/>
    </location>
</feature>
<feature type="compositionally biased region" description="Basic and acidic residues" evidence="2">
    <location>
        <begin position="1502"/>
        <end position="1518"/>
    </location>
</feature>
<feature type="transmembrane region" description="Helical" evidence="3">
    <location>
        <begin position="1133"/>
        <end position="1154"/>
    </location>
</feature>
<feature type="transmembrane region" description="Helical" evidence="3">
    <location>
        <begin position="1387"/>
        <end position="1407"/>
    </location>
</feature>
<feature type="transmembrane region" description="Helical" evidence="3">
    <location>
        <begin position="1166"/>
        <end position="1186"/>
    </location>
</feature>
<protein>
    <recommendedName>
        <fullName evidence="9">WW domain-containing protein</fullName>
    </recommendedName>
</protein>
<dbReference type="SMART" id="SM01411">
    <property type="entry name" value="Ephrin_rec_like"/>
    <property type="match status" value="13"/>
</dbReference>
<dbReference type="InterPro" id="IPR009030">
    <property type="entry name" value="Growth_fac_rcpt_cys_sf"/>
</dbReference>
<dbReference type="OrthoDB" id="200667at2759"/>
<dbReference type="Gene3D" id="2.20.70.10">
    <property type="match status" value="1"/>
</dbReference>
<dbReference type="Pfam" id="PF07699">
    <property type="entry name" value="Ephrin_rec_like"/>
    <property type="match status" value="1"/>
</dbReference>
<accession>A0A9W7A372</accession>
<feature type="domain" description="WW" evidence="5">
    <location>
        <begin position="1556"/>
        <end position="1589"/>
    </location>
</feature>
<dbReference type="PROSITE" id="PS50020">
    <property type="entry name" value="WW_DOMAIN_2"/>
    <property type="match status" value="1"/>
</dbReference>
<feature type="signal peptide" evidence="4">
    <location>
        <begin position="1"/>
        <end position="19"/>
    </location>
</feature>
<dbReference type="InterPro" id="IPR036020">
    <property type="entry name" value="WW_dom_sf"/>
</dbReference>
<feature type="chain" id="PRO_5040773218" description="WW domain-containing protein" evidence="4">
    <location>
        <begin position="20"/>
        <end position="1593"/>
    </location>
</feature>
<feature type="domain" description="TNFR-Cys" evidence="6">
    <location>
        <begin position="583"/>
        <end position="622"/>
    </location>
</feature>
<dbReference type="SMART" id="SM00208">
    <property type="entry name" value="TNFR"/>
    <property type="match status" value="3"/>
</dbReference>
<comment type="caution">
    <text evidence="1">Lacks conserved residue(s) required for the propagation of feature annotation.</text>
</comment>
<dbReference type="PROSITE" id="PS50050">
    <property type="entry name" value="TNFR_NGFR_2"/>
    <property type="match status" value="1"/>
</dbReference>
<feature type="transmembrane region" description="Helical" evidence="3">
    <location>
        <begin position="1311"/>
        <end position="1336"/>
    </location>
</feature>
<sequence>MYFYLLLFFSFATKRVVDATCNAGYVQVDGSCVTCPLGHFCLGGSSGAELCTAGYSCPFEVWPDWAISGSNNGYFNAGTYLADCPAPYQEPSGCDNDSWPLAARSCSMYESWSVSEYACRTASAALGYEYVQSGSSATTPRGCYVKLSGSPYNSYYNSHATGSTSSQRAPICRRVIKTRRYDSSIAGWTTAEGSGLCSAGKYSPPGGSVCSSLCPSGTYTSATTAACINCPPGKFIGSPGGTSESSCTSCEAGKFNESPGSSSCTDCASGKFSPAGVTVCTSCDAGKYRASSSDDNCLDCDAGMSSPQGGTSCSILCPSGSYSPIGSPCIDCDPGKFNENESQEFCTNCGSGRYNPSTRSKVESDCRNCERGKSSTVDVRVTTCDACPLGKAAPAPGLTICSTCAAGTYSNDPAGATTCELCVVGKYTGAAQSTSCDTCEAGSFNLVSGSVTCGKCAGGEKINANSDGCDTCPEGTYSNPGSSICTDCVHTDGYVSLAGSNTCEYCGPGFYADQASNTCKECPINSFSVGGVNECEVCPSGTNNAMGSTACSPCPPGTITTSTTCQQCEIGKYAEFGATSCSPCQSGQYADEVGLAACKTCATCGPGKFTTSACFGSSETECGDCLKGSASMGGEATACTECNSDGKYSDVDNASVCKTASAGKKPTSSRDNVENCAAGTFSVGGADTCTLCGAGERSAEGAAGCSTCATCESGKYKIADCSAGSQTQCELCPKNTFTISGATDIDGCIPCASGGHSMPGSGYCEQCLTGKYFDEPNNECKNCPRGKFTATGGIGIWSCQTCDVGFYSSEPGSSNCLTCDPGKYTNKEQTTCELCPAGKISGVASIECTVCDTGKFAEKEGSVECQFCNTEEVLKGSITAGDGTSSVSGCICPKGKYLNYETSTCDVVFKGVKKTVDNMNVTTLNLEKGFWRTATDSSEVLMCLAEEHCEGGPDPSQQCKEGHTGPLCAVCDDGYASTGSGLTLKCNICEGGDATETITIYLGLLSSVIGLAVAAMCCCRRKKSDEDASAGLSGEDSLATTISRSNRSLTSRYVENVARKVDTFMEVVSEVQPYVKIMFSYFQIVGGMSWGFDLNFPPAFTKFLSFTSSIVNLDFLNLMPLGCITDSDFHRTLVMMTLGPFILGLLIILAYKLFKAIGAKSKANETFGWFLFMTFAILPSVSTKVFSTFACREFDGDYGSYLKVDYSINCDSAEHKFYQMYALGCCLVFPIGVPSMYYFLLHRVKSLIDPGQKRLCFELGEKAGLEAALEERKRLEEENEDLQGLLFLYGSFEPMFWWFEILDTIRKLVLTGGLIFLGPGTTEQIAISMIICLAALRIFSGFRPFIKERHDQFSEVAQWQVFFVMLSAMMIKTKIDSGVSIEEQGFYDYMLLAIQFIAPAMTVYIGLKKGREVVVRRLTRGDSAARDVERGLELVSVGVVGRGGGGVGGLVLGGGGGGQAANNPILLDFNKTGKAADDGNHKPLSRFDSYNKSGGVGKGKKRQEALDHMNAEKQESRNKQPTAPNLLDFNGASKQESAPQPPPRPSMILPPQTHPPTSATGWTKHWSEDDNEFYYLSEDGETQWEKPKGYVEE</sequence>
<comment type="caution">
    <text evidence="7">The sequence shown here is derived from an EMBL/GenBank/DDBJ whole genome shotgun (WGS) entry which is preliminary data.</text>
</comment>
<keyword evidence="8" id="KW-1185">Reference proteome</keyword>